<dbReference type="GO" id="GO:0016020">
    <property type="term" value="C:membrane"/>
    <property type="evidence" value="ECO:0007669"/>
    <property type="project" value="UniProtKB-SubCell"/>
</dbReference>
<comment type="caution">
    <text evidence="10">The sequence shown here is derived from an EMBL/GenBank/DDBJ whole genome shotgun (WGS) entry which is preliminary data.</text>
</comment>
<evidence type="ECO:0000256" key="2">
    <source>
        <dbReference type="ARBA" id="ARBA00008215"/>
    </source>
</evidence>
<evidence type="ECO:0000256" key="3">
    <source>
        <dbReference type="ARBA" id="ARBA00022692"/>
    </source>
</evidence>
<evidence type="ECO:0000256" key="5">
    <source>
        <dbReference type="ARBA" id="ARBA00023136"/>
    </source>
</evidence>
<comment type="subcellular location">
    <subcellularLocation>
        <location evidence="1">Membrane</location>
        <topology evidence="1">Single-pass membrane protein</topology>
    </subcellularLocation>
</comment>
<dbReference type="SUPFAM" id="SSF48726">
    <property type="entry name" value="Immunoglobulin"/>
    <property type="match status" value="1"/>
</dbReference>
<keyword evidence="11" id="KW-1185">Reference proteome</keyword>
<dbReference type="AlphaFoldDB" id="A0ABD0VYT7"/>
<name>A0ABD0VYT7_UMBPY</name>
<feature type="domain" description="Ig-like" evidence="9">
    <location>
        <begin position="29"/>
        <end position="128"/>
    </location>
</feature>
<dbReference type="PANTHER" id="PTHR21462">
    <property type="entry name" value="CELL SURFACE GLYCOPROTEIN OX2 RECEPTOR PRECURSOR"/>
    <property type="match status" value="1"/>
</dbReference>
<evidence type="ECO:0000256" key="1">
    <source>
        <dbReference type="ARBA" id="ARBA00004167"/>
    </source>
</evidence>
<gene>
    <name evidence="10" type="ORF">UPYG_G00306260</name>
</gene>
<proteinExistence type="inferred from homology"/>
<comment type="similarity">
    <text evidence="2">Belongs to the CD200R family.</text>
</comment>
<sequence>MLKVVMTTFLSWDLTSVFIMLLYNCTESTKIATIHENATTTLGKIVTLYCNRSENVTVVTWRRETLYFSYNYLKNKTTVNNLTSERMTVDPVNPIELKIHSVQLTDTGNYSCAITSGRGVHKTVWSLTIIDPNKDYKGGYSLRDYILYTTFSAIGVAFCIFCMIWLCRKWKKDQSFYDTVGEDRIGQSNEPSDQRAQRLRSQYFERLNSVYGDY</sequence>
<feature type="transmembrane region" description="Helical" evidence="8">
    <location>
        <begin position="145"/>
        <end position="167"/>
    </location>
</feature>
<dbReference type="InterPro" id="IPR036179">
    <property type="entry name" value="Ig-like_dom_sf"/>
</dbReference>
<dbReference type="EMBL" id="JAGEUA010000010">
    <property type="protein sequence ID" value="KAL0963424.1"/>
    <property type="molecule type" value="Genomic_DNA"/>
</dbReference>
<evidence type="ECO:0000313" key="10">
    <source>
        <dbReference type="EMBL" id="KAL0963424.1"/>
    </source>
</evidence>
<evidence type="ECO:0000256" key="6">
    <source>
        <dbReference type="ARBA" id="ARBA00023157"/>
    </source>
</evidence>
<keyword evidence="6" id="KW-1015">Disulfide bond</keyword>
<dbReference type="InterPro" id="IPR013106">
    <property type="entry name" value="Ig_V-set"/>
</dbReference>
<keyword evidence="7" id="KW-0325">Glycoprotein</keyword>
<organism evidence="10 11">
    <name type="scientific">Umbra pygmaea</name>
    <name type="common">Eastern mudminnow</name>
    <dbReference type="NCBI Taxonomy" id="75934"/>
    <lineage>
        <taxon>Eukaryota</taxon>
        <taxon>Metazoa</taxon>
        <taxon>Chordata</taxon>
        <taxon>Craniata</taxon>
        <taxon>Vertebrata</taxon>
        <taxon>Euteleostomi</taxon>
        <taxon>Actinopterygii</taxon>
        <taxon>Neopterygii</taxon>
        <taxon>Teleostei</taxon>
        <taxon>Protacanthopterygii</taxon>
        <taxon>Esociformes</taxon>
        <taxon>Umbridae</taxon>
        <taxon>Umbra</taxon>
    </lineage>
</organism>
<protein>
    <recommendedName>
        <fullName evidence="9">Ig-like domain-containing protein</fullName>
    </recommendedName>
</protein>
<dbReference type="Pfam" id="PF07686">
    <property type="entry name" value="V-set"/>
    <property type="match status" value="1"/>
</dbReference>
<dbReference type="Gene3D" id="2.60.40.10">
    <property type="entry name" value="Immunoglobulins"/>
    <property type="match status" value="1"/>
</dbReference>
<dbReference type="GO" id="GO:0009986">
    <property type="term" value="C:cell surface"/>
    <property type="evidence" value="ECO:0007669"/>
    <property type="project" value="UniProtKB-ARBA"/>
</dbReference>
<evidence type="ECO:0000256" key="7">
    <source>
        <dbReference type="ARBA" id="ARBA00023180"/>
    </source>
</evidence>
<dbReference type="InterPro" id="IPR013783">
    <property type="entry name" value="Ig-like_fold"/>
</dbReference>
<keyword evidence="4 8" id="KW-1133">Transmembrane helix</keyword>
<reference evidence="10 11" key="1">
    <citation type="submission" date="2024-06" db="EMBL/GenBank/DDBJ databases">
        <authorList>
            <person name="Pan Q."/>
            <person name="Wen M."/>
            <person name="Jouanno E."/>
            <person name="Zahm M."/>
            <person name="Klopp C."/>
            <person name="Cabau C."/>
            <person name="Louis A."/>
            <person name="Berthelot C."/>
            <person name="Parey E."/>
            <person name="Roest Crollius H."/>
            <person name="Montfort J."/>
            <person name="Robinson-Rechavi M."/>
            <person name="Bouchez O."/>
            <person name="Lampietro C."/>
            <person name="Lopez Roques C."/>
            <person name="Donnadieu C."/>
            <person name="Postlethwait J."/>
            <person name="Bobe J."/>
            <person name="Verreycken H."/>
            <person name="Guiguen Y."/>
        </authorList>
    </citation>
    <scope>NUCLEOTIDE SEQUENCE [LARGE SCALE GENOMIC DNA]</scope>
    <source>
        <strain evidence="10">Up_M1</strain>
        <tissue evidence="10">Testis</tissue>
    </source>
</reference>
<evidence type="ECO:0000313" key="11">
    <source>
        <dbReference type="Proteomes" id="UP001557470"/>
    </source>
</evidence>
<dbReference type="PANTHER" id="PTHR21462:SF2">
    <property type="entry name" value="CELL SURFACE GLYCOPROTEIN CD200 RECEPTOR 2"/>
    <property type="match status" value="1"/>
</dbReference>
<dbReference type="InterPro" id="IPR040012">
    <property type="entry name" value="CD200R"/>
</dbReference>
<evidence type="ECO:0000256" key="4">
    <source>
        <dbReference type="ARBA" id="ARBA00022989"/>
    </source>
</evidence>
<dbReference type="Proteomes" id="UP001557470">
    <property type="component" value="Unassembled WGS sequence"/>
</dbReference>
<dbReference type="PROSITE" id="PS50835">
    <property type="entry name" value="IG_LIKE"/>
    <property type="match status" value="1"/>
</dbReference>
<dbReference type="InterPro" id="IPR003599">
    <property type="entry name" value="Ig_sub"/>
</dbReference>
<keyword evidence="5 8" id="KW-0472">Membrane</keyword>
<dbReference type="SMART" id="SM00409">
    <property type="entry name" value="IG"/>
    <property type="match status" value="1"/>
</dbReference>
<dbReference type="InterPro" id="IPR007110">
    <property type="entry name" value="Ig-like_dom"/>
</dbReference>
<keyword evidence="3 8" id="KW-0812">Transmembrane</keyword>
<evidence type="ECO:0000259" key="9">
    <source>
        <dbReference type="PROSITE" id="PS50835"/>
    </source>
</evidence>
<accession>A0ABD0VYT7</accession>
<evidence type="ECO:0000256" key="8">
    <source>
        <dbReference type="SAM" id="Phobius"/>
    </source>
</evidence>